<protein>
    <submittedName>
        <fullName evidence="2">Uncharacterized protein</fullName>
    </submittedName>
</protein>
<evidence type="ECO:0000256" key="1">
    <source>
        <dbReference type="SAM" id="Phobius"/>
    </source>
</evidence>
<keyword evidence="3" id="KW-1185">Reference proteome</keyword>
<keyword evidence="1" id="KW-0812">Transmembrane</keyword>
<evidence type="ECO:0000313" key="2">
    <source>
        <dbReference type="EMBL" id="CAG7820256.1"/>
    </source>
</evidence>
<keyword evidence="1" id="KW-0472">Membrane</keyword>
<dbReference type="AlphaFoldDB" id="A0A8J2P9U2"/>
<comment type="caution">
    <text evidence="2">The sequence shown here is derived from an EMBL/GenBank/DDBJ whole genome shotgun (WGS) entry which is preliminary data.</text>
</comment>
<sequence length="129" mass="14350">MSEETQKIPNFGPNSTAMTLSFPSEVETKQGYEGLSHSIVLGSVIFAGFLTLVNFLVYMAVDWYLIRTMYETKDKNRSYVRASPNFKNLRTSTGGFFRLSDNSLSAREELAAKVTYAVGGPGMQSLDKK</sequence>
<reference evidence="2" key="1">
    <citation type="submission" date="2021-06" db="EMBL/GenBank/DDBJ databases">
        <authorList>
            <person name="Hodson N. C."/>
            <person name="Mongue J. A."/>
            <person name="Jaron S. K."/>
        </authorList>
    </citation>
    <scope>NUCLEOTIDE SEQUENCE</scope>
</reference>
<dbReference type="Proteomes" id="UP000708208">
    <property type="component" value="Unassembled WGS sequence"/>
</dbReference>
<organism evidence="2 3">
    <name type="scientific">Allacma fusca</name>
    <dbReference type="NCBI Taxonomy" id="39272"/>
    <lineage>
        <taxon>Eukaryota</taxon>
        <taxon>Metazoa</taxon>
        <taxon>Ecdysozoa</taxon>
        <taxon>Arthropoda</taxon>
        <taxon>Hexapoda</taxon>
        <taxon>Collembola</taxon>
        <taxon>Symphypleona</taxon>
        <taxon>Sminthuridae</taxon>
        <taxon>Allacma</taxon>
    </lineage>
</organism>
<dbReference type="EMBL" id="CAJVCH010473669">
    <property type="protein sequence ID" value="CAG7820256.1"/>
    <property type="molecule type" value="Genomic_DNA"/>
</dbReference>
<gene>
    <name evidence="2" type="ORF">AFUS01_LOCUS30657</name>
</gene>
<feature type="transmembrane region" description="Helical" evidence="1">
    <location>
        <begin position="39"/>
        <end position="65"/>
    </location>
</feature>
<name>A0A8J2P9U2_9HEXA</name>
<keyword evidence="1" id="KW-1133">Transmembrane helix</keyword>
<evidence type="ECO:0000313" key="3">
    <source>
        <dbReference type="Proteomes" id="UP000708208"/>
    </source>
</evidence>
<accession>A0A8J2P9U2</accession>
<proteinExistence type="predicted"/>